<dbReference type="RefSeq" id="WP_100746807.1">
    <property type="nucleotide sequence ID" value="NZ_NPEF02000013.1"/>
</dbReference>
<accession>A0A2N0B3U4</accession>
<keyword evidence="4" id="KW-1185">Reference proteome</keyword>
<reference evidence="3" key="1">
    <citation type="submission" date="2017-07" db="EMBL/GenBank/DDBJ databases">
        <title>Leptospira spp. isolated from tropical soils.</title>
        <authorList>
            <person name="Thibeaux R."/>
            <person name="Iraola G."/>
            <person name="Ferres I."/>
            <person name="Bierque E."/>
            <person name="Girault D."/>
            <person name="Soupe-Gilbert M.-E."/>
            <person name="Picardeau M."/>
            <person name="Goarant C."/>
        </authorList>
    </citation>
    <scope>NUCLEOTIDE SEQUENCE [LARGE SCALE GENOMIC DNA]</scope>
    <source>
        <strain evidence="3">ATI7-C-A5</strain>
    </source>
</reference>
<proteinExistence type="predicted"/>
<protein>
    <submittedName>
        <fullName evidence="3">Uncharacterized protein</fullName>
    </submittedName>
</protein>
<comment type="caution">
    <text evidence="3">The sequence shown here is derived from an EMBL/GenBank/DDBJ whole genome shotgun (WGS) entry which is preliminary data.</text>
</comment>
<evidence type="ECO:0000256" key="1">
    <source>
        <dbReference type="SAM" id="Phobius"/>
    </source>
</evidence>
<gene>
    <name evidence="2" type="ORF">CH379_012435</name>
    <name evidence="3" type="ORF">CH379_19915</name>
</gene>
<dbReference type="EMBL" id="NPEF01000341">
    <property type="protein sequence ID" value="PJZ91212.1"/>
    <property type="molecule type" value="Genomic_DNA"/>
</dbReference>
<keyword evidence="1" id="KW-1133">Transmembrane helix</keyword>
<dbReference type="Proteomes" id="UP000232122">
    <property type="component" value="Unassembled WGS sequence"/>
</dbReference>
<keyword evidence="1" id="KW-0812">Transmembrane</keyword>
<sequence length="183" mass="22019">MKSVYILALNLLIILNCSYYIPYRINKVPIDESNNSFLIFNFNRNKLNKKIYNFILKSELRYGDTYLSPFYDLNPENEYWKNFYENPDDLPLPMRIGNRSQYVYFTEGCDYYIPLPIGEYFLDIELRRIGQTGYARKKIKIESQQSVYINFEEILDDEDHIKINLQVKETKLKIHADKCIYKE</sequence>
<reference evidence="2 4" key="2">
    <citation type="journal article" date="2018" name="Microb. Genom.">
        <title>Deciphering the unexplored Leptospira diversity from soils uncovers genomic evolution to virulence.</title>
        <authorList>
            <person name="Thibeaux R."/>
            <person name="Iraola G."/>
            <person name="Ferres I."/>
            <person name="Bierque E."/>
            <person name="Girault D."/>
            <person name="Soupe-Gilbert M.E."/>
            <person name="Picardeau M."/>
            <person name="Goarant C."/>
        </authorList>
    </citation>
    <scope>NUCLEOTIDE SEQUENCE [LARGE SCALE GENOMIC DNA]</scope>
    <source>
        <strain evidence="2 4">ATI7-C-A5</strain>
    </source>
</reference>
<reference evidence="2" key="3">
    <citation type="submission" date="2023-10" db="EMBL/GenBank/DDBJ databases">
        <authorList>
            <person name="Picardeau M."/>
            <person name="Thibeaux R."/>
        </authorList>
    </citation>
    <scope>NUCLEOTIDE SEQUENCE</scope>
    <source>
        <strain evidence="2">ATI7-C-A5</strain>
    </source>
</reference>
<dbReference type="AlphaFoldDB" id="A0A2N0BL29"/>
<accession>A0A2N0BL29</accession>
<evidence type="ECO:0000313" key="3">
    <source>
        <dbReference type="EMBL" id="PJZ91212.1"/>
    </source>
</evidence>
<dbReference type="OrthoDB" id="323784at2"/>
<evidence type="ECO:0000313" key="2">
    <source>
        <dbReference type="EMBL" id="MDV6236435.1"/>
    </source>
</evidence>
<evidence type="ECO:0000313" key="4">
    <source>
        <dbReference type="Proteomes" id="UP000232122"/>
    </source>
</evidence>
<feature type="transmembrane region" description="Helical" evidence="1">
    <location>
        <begin position="6"/>
        <end position="23"/>
    </location>
</feature>
<dbReference type="EMBL" id="NPEF02000013">
    <property type="protein sequence ID" value="MDV6236435.1"/>
    <property type="molecule type" value="Genomic_DNA"/>
</dbReference>
<organism evidence="3">
    <name type="scientific">Leptospira ellisii</name>
    <dbReference type="NCBI Taxonomy" id="2023197"/>
    <lineage>
        <taxon>Bacteria</taxon>
        <taxon>Pseudomonadati</taxon>
        <taxon>Spirochaetota</taxon>
        <taxon>Spirochaetia</taxon>
        <taxon>Leptospirales</taxon>
        <taxon>Leptospiraceae</taxon>
        <taxon>Leptospira</taxon>
    </lineage>
</organism>
<keyword evidence="1" id="KW-0472">Membrane</keyword>
<name>A0A2N0BL29_9LEPT</name>